<feature type="signal peptide" evidence="1">
    <location>
        <begin position="1"/>
        <end position="22"/>
    </location>
</feature>
<comment type="caution">
    <text evidence="3">The sequence shown here is derived from an EMBL/GenBank/DDBJ whole genome shotgun (WGS) entry which is preliminary data.</text>
</comment>
<dbReference type="SMART" id="SM00564">
    <property type="entry name" value="PQQ"/>
    <property type="match status" value="5"/>
</dbReference>
<protein>
    <submittedName>
        <fullName evidence="3">Putative quinoprotein</fullName>
    </submittedName>
</protein>
<dbReference type="HOGENOM" id="CLU_027480_3_0_5"/>
<evidence type="ECO:0000313" key="4">
    <source>
        <dbReference type="Proteomes" id="UP000003635"/>
    </source>
</evidence>
<dbReference type="InterPro" id="IPR015943">
    <property type="entry name" value="WD40/YVTN_repeat-like_dom_sf"/>
</dbReference>
<feature type="chain" id="PRO_5004207303" evidence="1">
    <location>
        <begin position="23"/>
        <end position="445"/>
    </location>
</feature>
<dbReference type="Proteomes" id="UP000003635">
    <property type="component" value="Unassembled WGS sequence"/>
</dbReference>
<dbReference type="InterPro" id="IPR002372">
    <property type="entry name" value="PQQ_rpt_dom"/>
</dbReference>
<sequence>MRSTTKTGLALTLALLAAACGAPDTRLPGERLGLRAFDSAPDPAAIRAAQPNTARAIALPAARVNAAWTHRGGEADHFLGHVALGPTPTLAFRTPIGAGDSRRARITADPVVADGRVFTLDANATLSATAVTGEPLWAVSVARRLDAATDASGGGLAYADGVVYVTTTFGELIAIDAATGGEFWTQDLDAPGGSAPTVSGDLVYVAARNGRAWAIDRGNGRIRWTLAGTPSPDGFDGGAGAAVSGGYALFPFPSGEVVGAFAQGGIRRWSSFVAGRRLGRAGGFVTDISGDPVVADGRVYAGNVSGALDALDLETGETIWSVTEGALSPVVPVGDSVFLVNEVNQLVRLDAATGAPIWRQELPTFVEQRFSLFRKPNRLHAHYGPVLAGGRLVVASSDGLLRFFDPVSGALTGQSELPGGATTNPVVAGGVLYVVNKDGELLAFR</sequence>
<accession>Q2CHP6</accession>
<dbReference type="PROSITE" id="PS51257">
    <property type="entry name" value="PROKAR_LIPOPROTEIN"/>
    <property type="match status" value="1"/>
</dbReference>
<dbReference type="Pfam" id="PF13360">
    <property type="entry name" value="PQQ_2"/>
    <property type="match status" value="1"/>
</dbReference>
<organism evidence="3 4">
    <name type="scientific">Oceanicola granulosus (strain ATCC BAA-861 / DSM 15982 / KCTC 12143 / HTCC2516)</name>
    <dbReference type="NCBI Taxonomy" id="314256"/>
    <lineage>
        <taxon>Bacteria</taxon>
        <taxon>Pseudomonadati</taxon>
        <taxon>Pseudomonadota</taxon>
        <taxon>Alphaproteobacteria</taxon>
        <taxon>Rhodobacterales</taxon>
        <taxon>Roseobacteraceae</taxon>
        <taxon>Oceanicola</taxon>
    </lineage>
</organism>
<keyword evidence="4" id="KW-1185">Reference proteome</keyword>
<evidence type="ECO:0000313" key="3">
    <source>
        <dbReference type="EMBL" id="EAR52248.1"/>
    </source>
</evidence>
<proteinExistence type="predicted"/>
<dbReference type="PANTHER" id="PTHR34512:SF30">
    <property type="entry name" value="OUTER MEMBRANE PROTEIN ASSEMBLY FACTOR BAMB"/>
    <property type="match status" value="1"/>
</dbReference>
<gene>
    <name evidence="3" type="ORF">OG2516_02389</name>
</gene>
<evidence type="ECO:0000259" key="2">
    <source>
        <dbReference type="Pfam" id="PF13360"/>
    </source>
</evidence>
<dbReference type="eggNOG" id="COG1520">
    <property type="taxonomic scope" value="Bacteria"/>
</dbReference>
<dbReference type="AlphaFoldDB" id="Q2CHP6"/>
<dbReference type="Gene3D" id="2.130.10.10">
    <property type="entry name" value="YVTN repeat-like/Quinoprotein amine dehydrogenase"/>
    <property type="match status" value="1"/>
</dbReference>
<dbReference type="STRING" id="314256.OG2516_02389"/>
<dbReference type="InterPro" id="IPR018391">
    <property type="entry name" value="PQQ_b-propeller_rpt"/>
</dbReference>
<dbReference type="SUPFAM" id="SSF50998">
    <property type="entry name" value="Quinoprotein alcohol dehydrogenase-like"/>
    <property type="match status" value="1"/>
</dbReference>
<dbReference type="EMBL" id="AAOT01000005">
    <property type="protein sequence ID" value="EAR52248.1"/>
    <property type="molecule type" value="Genomic_DNA"/>
</dbReference>
<feature type="domain" description="Pyrrolo-quinoline quinone repeat" evidence="2">
    <location>
        <begin position="125"/>
        <end position="360"/>
    </location>
</feature>
<evidence type="ECO:0000256" key="1">
    <source>
        <dbReference type="SAM" id="SignalP"/>
    </source>
</evidence>
<keyword evidence="1" id="KW-0732">Signal</keyword>
<dbReference type="PANTHER" id="PTHR34512">
    <property type="entry name" value="CELL SURFACE PROTEIN"/>
    <property type="match status" value="1"/>
</dbReference>
<dbReference type="OrthoDB" id="5290752at2"/>
<dbReference type="InterPro" id="IPR011047">
    <property type="entry name" value="Quinoprotein_ADH-like_sf"/>
</dbReference>
<name>Q2CHP6_OCEGH</name>
<reference evidence="3 4" key="1">
    <citation type="journal article" date="2010" name="J. Bacteriol.">
        <title>Genome sequences of Oceanicola granulosus HTCC2516(T) and Oceanicola batsensis HTCC2597(TDelta).</title>
        <authorList>
            <person name="Thrash J.C."/>
            <person name="Cho J.C."/>
            <person name="Vergin K.L."/>
            <person name="Giovannoni S.J."/>
        </authorList>
    </citation>
    <scope>NUCLEOTIDE SEQUENCE [LARGE SCALE GENOMIC DNA]</scope>
    <source>
        <strain evidence="4">ATCC BAA-861 / DSM 15982 / KCTC 12143 / HTCC2516</strain>
    </source>
</reference>
<dbReference type="RefSeq" id="WP_007254008.1">
    <property type="nucleotide sequence ID" value="NZ_CH724107.1"/>
</dbReference>